<evidence type="ECO:0000256" key="1">
    <source>
        <dbReference type="ARBA" id="ARBA00022679"/>
    </source>
</evidence>
<keyword evidence="3" id="KW-1185">Reference proteome</keyword>
<dbReference type="PANTHER" id="PTHR12788:SF10">
    <property type="entry name" value="PROTEIN-TYROSINE SULFOTRANSFERASE"/>
    <property type="match status" value="1"/>
</dbReference>
<evidence type="ECO:0000313" key="3">
    <source>
        <dbReference type="Proteomes" id="UP000034954"/>
    </source>
</evidence>
<dbReference type="Pfam" id="PF13469">
    <property type="entry name" value="Sulfotransfer_3"/>
    <property type="match status" value="1"/>
</dbReference>
<dbReference type="SUPFAM" id="SSF52540">
    <property type="entry name" value="P-loop containing nucleoside triphosphate hydrolases"/>
    <property type="match status" value="1"/>
</dbReference>
<organism evidence="2 3">
    <name type="scientific">Candidatus Brocadia fulgida</name>
    <dbReference type="NCBI Taxonomy" id="380242"/>
    <lineage>
        <taxon>Bacteria</taxon>
        <taxon>Pseudomonadati</taxon>
        <taxon>Planctomycetota</taxon>
        <taxon>Candidatus Brocadiia</taxon>
        <taxon>Candidatus Brocadiales</taxon>
        <taxon>Candidatus Brocadiaceae</taxon>
        <taxon>Candidatus Brocadia</taxon>
    </lineage>
</organism>
<dbReference type="Proteomes" id="UP000034954">
    <property type="component" value="Unassembled WGS sequence"/>
</dbReference>
<dbReference type="InterPro" id="IPR027417">
    <property type="entry name" value="P-loop_NTPase"/>
</dbReference>
<protein>
    <submittedName>
        <fullName evidence="2">Sulfotransferase domain protein</fullName>
    </submittedName>
</protein>
<sequence length="348" mass="40484">MVKSGPFTWIGLFEHERYSAMINTLDRDAPLFIVGCSRSGTTLMRLILNTHSKICIPEETRYIPIIGANLHKYGDLSEDNNLFTLIQDINKQLERIVYGWKRLPVIEEVVKRLKKRTFQDIVMHVNTYFNTKSTIEIWGDKTPLYVNSILFIGKLFPRSKFINMVRDGRDVAVSTLRAKLGGTNLTDISLEWNECILNGMLAEKYFGPKRVKTIRYEDLASDPKTVLLMICDFLNINYEESMTQYYATSDAQALSKVKHHSNVIKPISSDSVGGYKKVLKQDQRKTLELYMWNTLKTYGYDLEFDFLPPPPKHYRYLSLFHSCVKLLLRGAPKKLVRRSWFFRKRVAK</sequence>
<gene>
    <name evidence="2" type="ORF">BROFUL_01154</name>
</gene>
<reference evidence="2 3" key="1">
    <citation type="journal article" date="2013" name="BMC Microbiol.">
        <title>Identification of the type II cytochrome c maturation pathway in anammox bacteria by comparative genomics.</title>
        <authorList>
            <person name="Ferousi C."/>
            <person name="Speth D.R."/>
            <person name="Reimann J."/>
            <person name="Op den Camp H.J."/>
            <person name="Allen J.W."/>
            <person name="Keltjens J.T."/>
            <person name="Jetten M.S."/>
        </authorList>
    </citation>
    <scope>NUCLEOTIDE SEQUENCE [LARGE SCALE GENOMIC DNA]</scope>
    <source>
        <strain evidence="2">RU1</strain>
    </source>
</reference>
<dbReference type="InterPro" id="IPR026634">
    <property type="entry name" value="TPST-like"/>
</dbReference>
<dbReference type="GO" id="GO:0008476">
    <property type="term" value="F:protein-tyrosine sulfotransferase activity"/>
    <property type="evidence" value="ECO:0007669"/>
    <property type="project" value="InterPro"/>
</dbReference>
<keyword evidence="1" id="KW-0808">Transferase</keyword>
<dbReference type="AlphaFoldDB" id="A0A0M2V057"/>
<evidence type="ECO:0000313" key="2">
    <source>
        <dbReference type="EMBL" id="KKO20129.1"/>
    </source>
</evidence>
<accession>A0A0M2V057</accession>
<name>A0A0M2V057_9BACT</name>
<dbReference type="PANTHER" id="PTHR12788">
    <property type="entry name" value="PROTEIN-TYROSINE SULFOTRANSFERASE 2"/>
    <property type="match status" value="1"/>
</dbReference>
<dbReference type="EMBL" id="LAQJ01000124">
    <property type="protein sequence ID" value="KKO20129.1"/>
    <property type="molecule type" value="Genomic_DNA"/>
</dbReference>
<proteinExistence type="predicted"/>
<comment type="caution">
    <text evidence="2">The sequence shown here is derived from an EMBL/GenBank/DDBJ whole genome shotgun (WGS) entry which is preliminary data.</text>
</comment>
<dbReference type="Gene3D" id="3.40.50.300">
    <property type="entry name" value="P-loop containing nucleotide triphosphate hydrolases"/>
    <property type="match status" value="1"/>
</dbReference>